<evidence type="ECO:0000259" key="11">
    <source>
        <dbReference type="PROSITE" id="PS51755"/>
    </source>
</evidence>
<feature type="DNA-binding region" description="OmpR/PhoB-type" evidence="9">
    <location>
        <begin position="136"/>
        <end position="235"/>
    </location>
</feature>
<evidence type="ECO:0000256" key="3">
    <source>
        <dbReference type="ARBA" id="ARBA00023012"/>
    </source>
</evidence>
<evidence type="ECO:0000256" key="5">
    <source>
        <dbReference type="ARBA" id="ARBA00023125"/>
    </source>
</evidence>
<evidence type="ECO:0000256" key="4">
    <source>
        <dbReference type="ARBA" id="ARBA00023015"/>
    </source>
</evidence>
<dbReference type="STRING" id="1838280.A6M21_10330"/>
<dbReference type="SMART" id="SM00862">
    <property type="entry name" value="Trans_reg_C"/>
    <property type="match status" value="1"/>
</dbReference>
<evidence type="ECO:0000259" key="10">
    <source>
        <dbReference type="PROSITE" id="PS50110"/>
    </source>
</evidence>
<dbReference type="PROSITE" id="PS51755">
    <property type="entry name" value="OMPR_PHOB"/>
    <property type="match status" value="1"/>
</dbReference>
<keyword evidence="3" id="KW-0902">Two-component regulatory system</keyword>
<dbReference type="SMART" id="SM00448">
    <property type="entry name" value="REC"/>
    <property type="match status" value="1"/>
</dbReference>
<protein>
    <recommendedName>
        <fullName evidence="1">Stage 0 sporulation protein A homolog</fullName>
    </recommendedName>
</protein>
<dbReference type="InterPro" id="IPR001867">
    <property type="entry name" value="OmpR/PhoB-type_DNA-bd"/>
</dbReference>
<dbReference type="Gene3D" id="6.10.250.690">
    <property type="match status" value="1"/>
</dbReference>
<evidence type="ECO:0000256" key="8">
    <source>
        <dbReference type="PROSITE-ProRule" id="PRU00169"/>
    </source>
</evidence>
<dbReference type="EMBL" id="LYVF01000158">
    <property type="protein sequence ID" value="OAT81787.1"/>
    <property type="molecule type" value="Genomic_DNA"/>
</dbReference>
<dbReference type="SUPFAM" id="SSF52172">
    <property type="entry name" value="CheY-like"/>
    <property type="match status" value="1"/>
</dbReference>
<dbReference type="InterPro" id="IPR001789">
    <property type="entry name" value="Sig_transdc_resp-reg_receiver"/>
</dbReference>
<dbReference type="Proteomes" id="UP000078532">
    <property type="component" value="Unassembled WGS sequence"/>
</dbReference>
<name>A0A1B7LEZ0_9FIRM</name>
<gene>
    <name evidence="12" type="ORF">A6M21_10330</name>
</gene>
<keyword evidence="2 8" id="KW-0597">Phosphoprotein</keyword>
<sequence length="238" mass="26942">MSKILVVDDEENIIELVRFNLEREGYQVLVARDGNGALVLARAEIPDLILLDIMLPGQDGLSVCRALQQDGQTRKIPVIMLSARGEELDKVLGLEMGADDYVTKPFSPRELLARVKARLRRSEPGAGAGLIRAEQGGRIVHGRLVIDQERFLVTLDGIKQELTPKEFELLRFLARQPGKVFSREYLLEQIWGYDYVGDSRTVDVHIRHIRQKLEQVPGAPQYIETVRGVGYRFQEVPE</sequence>
<dbReference type="InterPro" id="IPR011006">
    <property type="entry name" value="CheY-like_superfamily"/>
</dbReference>
<evidence type="ECO:0000256" key="2">
    <source>
        <dbReference type="ARBA" id="ARBA00022553"/>
    </source>
</evidence>
<dbReference type="Pfam" id="PF00486">
    <property type="entry name" value="Trans_reg_C"/>
    <property type="match status" value="1"/>
</dbReference>
<comment type="function">
    <text evidence="7">May play the central regulatory role in sporulation. It may be an element of the effector pathway responsible for the activation of sporulation genes in response to nutritional stress. Spo0A may act in concert with spo0H (a sigma factor) to control the expression of some genes that are critical to the sporulation process.</text>
</comment>
<keyword evidence="6" id="KW-0804">Transcription</keyword>
<feature type="domain" description="Response regulatory" evidence="10">
    <location>
        <begin position="3"/>
        <end position="119"/>
    </location>
</feature>
<dbReference type="Gene3D" id="1.10.10.10">
    <property type="entry name" value="Winged helix-like DNA-binding domain superfamily/Winged helix DNA-binding domain"/>
    <property type="match status" value="1"/>
</dbReference>
<dbReference type="GO" id="GO:0000156">
    <property type="term" value="F:phosphorelay response regulator activity"/>
    <property type="evidence" value="ECO:0007669"/>
    <property type="project" value="TreeGrafter"/>
</dbReference>
<evidence type="ECO:0000256" key="1">
    <source>
        <dbReference type="ARBA" id="ARBA00018672"/>
    </source>
</evidence>
<dbReference type="Gene3D" id="3.40.50.2300">
    <property type="match status" value="1"/>
</dbReference>
<dbReference type="GO" id="GO:0032993">
    <property type="term" value="C:protein-DNA complex"/>
    <property type="evidence" value="ECO:0007669"/>
    <property type="project" value="TreeGrafter"/>
</dbReference>
<comment type="caution">
    <text evidence="12">The sequence shown here is derived from an EMBL/GenBank/DDBJ whole genome shotgun (WGS) entry which is preliminary data.</text>
</comment>
<evidence type="ECO:0000313" key="12">
    <source>
        <dbReference type="EMBL" id="OAT81787.1"/>
    </source>
</evidence>
<feature type="domain" description="OmpR/PhoB-type" evidence="11">
    <location>
        <begin position="136"/>
        <end position="235"/>
    </location>
</feature>
<dbReference type="SUPFAM" id="SSF46894">
    <property type="entry name" value="C-terminal effector domain of the bipartite response regulators"/>
    <property type="match status" value="1"/>
</dbReference>
<dbReference type="GO" id="GO:0000976">
    <property type="term" value="F:transcription cis-regulatory region binding"/>
    <property type="evidence" value="ECO:0007669"/>
    <property type="project" value="TreeGrafter"/>
</dbReference>
<dbReference type="CDD" id="cd19937">
    <property type="entry name" value="REC_OmpR_BsPhoP-like"/>
    <property type="match status" value="1"/>
</dbReference>
<dbReference type="OrthoDB" id="9790454at2"/>
<dbReference type="PANTHER" id="PTHR48111">
    <property type="entry name" value="REGULATOR OF RPOS"/>
    <property type="match status" value="1"/>
</dbReference>
<dbReference type="InterPro" id="IPR016032">
    <property type="entry name" value="Sig_transdc_resp-reg_C-effctor"/>
</dbReference>
<dbReference type="InterPro" id="IPR039420">
    <property type="entry name" value="WalR-like"/>
</dbReference>
<dbReference type="PANTHER" id="PTHR48111:SF40">
    <property type="entry name" value="PHOSPHATE REGULON TRANSCRIPTIONAL REGULATORY PROTEIN PHOB"/>
    <property type="match status" value="1"/>
</dbReference>
<organism evidence="12 13">
    <name type="scientific">Desulfotomaculum copahuensis</name>
    <dbReference type="NCBI Taxonomy" id="1838280"/>
    <lineage>
        <taxon>Bacteria</taxon>
        <taxon>Bacillati</taxon>
        <taxon>Bacillota</taxon>
        <taxon>Clostridia</taxon>
        <taxon>Eubacteriales</taxon>
        <taxon>Desulfotomaculaceae</taxon>
        <taxon>Desulfotomaculum</taxon>
    </lineage>
</organism>
<dbReference type="InterPro" id="IPR036388">
    <property type="entry name" value="WH-like_DNA-bd_sf"/>
</dbReference>
<dbReference type="FunFam" id="3.40.50.2300:FF:000001">
    <property type="entry name" value="DNA-binding response regulator PhoB"/>
    <property type="match status" value="1"/>
</dbReference>
<keyword evidence="4" id="KW-0805">Transcription regulation</keyword>
<dbReference type="Pfam" id="PF00072">
    <property type="entry name" value="Response_reg"/>
    <property type="match status" value="1"/>
</dbReference>
<dbReference type="GO" id="GO:0006355">
    <property type="term" value="P:regulation of DNA-templated transcription"/>
    <property type="evidence" value="ECO:0007669"/>
    <property type="project" value="InterPro"/>
</dbReference>
<evidence type="ECO:0000256" key="6">
    <source>
        <dbReference type="ARBA" id="ARBA00023163"/>
    </source>
</evidence>
<reference evidence="12 13" key="1">
    <citation type="submission" date="2016-04" db="EMBL/GenBank/DDBJ databases">
        <authorList>
            <person name="Evans L.H."/>
            <person name="Alamgir A."/>
            <person name="Owens N."/>
            <person name="Weber N.D."/>
            <person name="Virtaneva K."/>
            <person name="Barbian K."/>
            <person name="Babar A."/>
            <person name="Rosenke K."/>
        </authorList>
    </citation>
    <scope>NUCLEOTIDE SEQUENCE [LARGE SCALE GENOMIC DNA]</scope>
    <source>
        <strain evidence="12 13">LMa1</strain>
    </source>
</reference>
<feature type="modified residue" description="4-aspartylphosphate" evidence="8">
    <location>
        <position position="52"/>
    </location>
</feature>
<dbReference type="GO" id="GO:0005829">
    <property type="term" value="C:cytosol"/>
    <property type="evidence" value="ECO:0007669"/>
    <property type="project" value="TreeGrafter"/>
</dbReference>
<evidence type="ECO:0000256" key="7">
    <source>
        <dbReference type="ARBA" id="ARBA00024867"/>
    </source>
</evidence>
<evidence type="ECO:0000313" key="13">
    <source>
        <dbReference type="Proteomes" id="UP000078532"/>
    </source>
</evidence>
<dbReference type="PROSITE" id="PS50110">
    <property type="entry name" value="RESPONSE_REGULATORY"/>
    <property type="match status" value="1"/>
</dbReference>
<evidence type="ECO:0000256" key="9">
    <source>
        <dbReference type="PROSITE-ProRule" id="PRU01091"/>
    </source>
</evidence>
<dbReference type="CDD" id="cd00383">
    <property type="entry name" value="trans_reg_C"/>
    <property type="match status" value="1"/>
</dbReference>
<dbReference type="FunFam" id="1.10.10.10:FF:000018">
    <property type="entry name" value="DNA-binding response regulator ResD"/>
    <property type="match status" value="1"/>
</dbReference>
<dbReference type="AlphaFoldDB" id="A0A1B7LEZ0"/>
<keyword evidence="13" id="KW-1185">Reference proteome</keyword>
<keyword evidence="5 9" id="KW-0238">DNA-binding</keyword>
<dbReference type="RefSeq" id="WP_066668275.1">
    <property type="nucleotide sequence ID" value="NZ_LYVF01000158.1"/>
</dbReference>
<accession>A0A1B7LEZ0</accession>
<proteinExistence type="predicted"/>